<feature type="non-terminal residue" evidence="4">
    <location>
        <position position="181"/>
    </location>
</feature>
<evidence type="ECO:0000313" key="5">
    <source>
        <dbReference type="Proteomes" id="UP001595952"/>
    </source>
</evidence>
<evidence type="ECO:0000256" key="3">
    <source>
        <dbReference type="SAM" id="SignalP"/>
    </source>
</evidence>
<keyword evidence="4" id="KW-0131">Cell cycle</keyword>
<comment type="caution">
    <text evidence="4">The sequence shown here is derived from an EMBL/GenBank/DDBJ whole genome shotgun (WGS) entry which is preliminary data.</text>
</comment>
<keyword evidence="2" id="KW-0472">Membrane</keyword>
<feature type="signal peptide" evidence="3">
    <location>
        <begin position="1"/>
        <end position="24"/>
    </location>
</feature>
<feature type="chain" id="PRO_5047225067" evidence="3">
    <location>
        <begin position="25"/>
        <end position="181"/>
    </location>
</feature>
<evidence type="ECO:0000256" key="2">
    <source>
        <dbReference type="SAM" id="Phobius"/>
    </source>
</evidence>
<keyword evidence="2" id="KW-0812">Transmembrane</keyword>
<organism evidence="4 5">
    <name type="scientific">Deinococcus hohokamensis</name>
    <dbReference type="NCBI Taxonomy" id="309883"/>
    <lineage>
        <taxon>Bacteria</taxon>
        <taxon>Thermotogati</taxon>
        <taxon>Deinococcota</taxon>
        <taxon>Deinococci</taxon>
        <taxon>Deinococcales</taxon>
        <taxon>Deinococcaceae</taxon>
        <taxon>Deinococcus</taxon>
    </lineage>
</organism>
<feature type="transmembrane region" description="Helical" evidence="2">
    <location>
        <begin position="120"/>
        <end position="140"/>
    </location>
</feature>
<reference evidence="5" key="1">
    <citation type="journal article" date="2019" name="Int. J. Syst. Evol. Microbiol.">
        <title>The Global Catalogue of Microorganisms (GCM) 10K type strain sequencing project: providing services to taxonomists for standard genome sequencing and annotation.</title>
        <authorList>
            <consortium name="The Broad Institute Genomics Platform"/>
            <consortium name="The Broad Institute Genome Sequencing Center for Infectious Disease"/>
            <person name="Wu L."/>
            <person name="Ma J."/>
        </authorList>
    </citation>
    <scope>NUCLEOTIDE SEQUENCE [LARGE SCALE GENOMIC DNA]</scope>
    <source>
        <strain evidence="5">CCUG 55995</strain>
    </source>
</reference>
<dbReference type="GO" id="GO:0051301">
    <property type="term" value="P:cell division"/>
    <property type="evidence" value="ECO:0007669"/>
    <property type="project" value="UniProtKB-KW"/>
</dbReference>
<keyword evidence="5" id="KW-1185">Reference proteome</keyword>
<dbReference type="Proteomes" id="UP001595952">
    <property type="component" value="Unassembled WGS sequence"/>
</dbReference>
<sequence>MLRRRLAPVVLTLLLSAVSGTGQAAGVPTSGGPPSSLPGPAAGLSGPVDTPGPYTINRLFEDLRAGRVQGMTLDGAGNASVTLHSSLRPQSLVVPPDAATLARIRAAGVPLRVLSGASPLGWVAQALPLLLTALILLVLWRSMRGPGTANSSAQFGKTRAAVVMEGQVKVTFADVAGCDEA</sequence>
<keyword evidence="2" id="KW-1133">Transmembrane helix</keyword>
<accession>A0ABV9I6E7</accession>
<evidence type="ECO:0000313" key="4">
    <source>
        <dbReference type="EMBL" id="MFC4637662.1"/>
    </source>
</evidence>
<keyword evidence="4" id="KW-0132">Cell division</keyword>
<name>A0ABV9I6E7_9DEIO</name>
<evidence type="ECO:0000256" key="1">
    <source>
        <dbReference type="SAM" id="MobiDB-lite"/>
    </source>
</evidence>
<feature type="compositionally biased region" description="Low complexity" evidence="1">
    <location>
        <begin position="24"/>
        <end position="48"/>
    </location>
</feature>
<proteinExistence type="predicted"/>
<protein>
    <submittedName>
        <fullName evidence="4">Cell division protein FtsH</fullName>
    </submittedName>
</protein>
<gene>
    <name evidence="4" type="ORF">ACFO0D_04815</name>
</gene>
<dbReference type="EMBL" id="JBHSEI010000001">
    <property type="protein sequence ID" value="MFC4637662.1"/>
    <property type="molecule type" value="Genomic_DNA"/>
</dbReference>
<keyword evidence="3" id="KW-0732">Signal</keyword>
<feature type="region of interest" description="Disordered" evidence="1">
    <location>
        <begin position="22"/>
        <end position="48"/>
    </location>
</feature>